<accession>A0A0C1VJW5</accession>
<comment type="caution">
    <text evidence="1">The sequence shown here is derived from an EMBL/GenBank/DDBJ whole genome shotgun (WGS) entry which is preliminary data.</text>
</comment>
<protein>
    <submittedName>
        <fullName evidence="1">Uncharacterized protein</fullName>
    </submittedName>
</protein>
<dbReference type="AlphaFoldDB" id="A0A0C1VJW5"/>
<proteinExistence type="predicted"/>
<gene>
    <name evidence="1" type="ORF">P689_119126</name>
</gene>
<organism evidence="1 2">
    <name type="scientific">Candidatus Riesia pediculischaeffi PTSU</name>
    <dbReference type="NCBI Taxonomy" id="1401651"/>
    <lineage>
        <taxon>Bacteria</taxon>
        <taxon>Pseudomonadati</taxon>
        <taxon>Pseudomonadota</taxon>
        <taxon>Gammaproteobacteria</taxon>
        <taxon>Enterobacterales</taxon>
        <taxon>Enterobacteriaceae</taxon>
        <taxon>Candidatus Riesia</taxon>
    </lineage>
</organism>
<evidence type="ECO:0000313" key="2">
    <source>
        <dbReference type="Proteomes" id="UP000054529"/>
    </source>
</evidence>
<sequence>MKNLKSFFEIFCDLKYIGERGIRTLGIILHFILVFSKHVP</sequence>
<dbReference type="Proteomes" id="UP000054529">
    <property type="component" value="Unassembled WGS sequence"/>
</dbReference>
<name>A0A0C1VJW5_9ENTR</name>
<dbReference type="EMBL" id="AWXV01000002">
    <property type="protein sequence ID" value="KIE64155.1"/>
    <property type="molecule type" value="Genomic_DNA"/>
</dbReference>
<evidence type="ECO:0000313" key="1">
    <source>
        <dbReference type="EMBL" id="KIE64155.1"/>
    </source>
</evidence>
<dbReference type="HOGENOM" id="CLU_3286630_0_0_6"/>
<reference evidence="1 2" key="1">
    <citation type="journal article" date="2014" name="G3 (Bethesda)">
        <title>Genome sequence of Candidatus Riesia pediculischaeffi, endosymbiont of chimpanzee lice, and genomic comparison of recently acquired endosymbionts from human and chimpanzee lice.</title>
        <authorList>
            <person name="Boyd B.M."/>
            <person name="Allen J.M."/>
            <person name="de Crecy-Lagard V."/>
            <person name="Reed D.L."/>
        </authorList>
    </citation>
    <scope>NUCLEOTIDE SEQUENCE [LARGE SCALE GENOMIC DNA]</scope>
    <source>
        <strain evidence="1 2">PTSU</strain>
    </source>
</reference>